<evidence type="ECO:0000256" key="1">
    <source>
        <dbReference type="ARBA" id="ARBA00004141"/>
    </source>
</evidence>
<protein>
    <recommendedName>
        <fullName evidence="5">Sec-independent protein translocase protein TatC</fullName>
    </recommendedName>
</protein>
<feature type="transmembrane region" description="Helical" evidence="5">
    <location>
        <begin position="13"/>
        <end position="31"/>
    </location>
</feature>
<dbReference type="PANTHER" id="PTHR30371">
    <property type="entry name" value="SEC-INDEPENDENT PROTEIN TRANSLOCASE PROTEIN TATC"/>
    <property type="match status" value="1"/>
</dbReference>
<dbReference type="HAMAP" id="MF_00902">
    <property type="entry name" value="TatC"/>
    <property type="match status" value="1"/>
</dbReference>
<organism evidence="6 7">
    <name type="scientific">Candidatus Portnoybacteria bacterium CG06_land_8_20_14_3_00_39_12</name>
    <dbReference type="NCBI Taxonomy" id="1974809"/>
    <lineage>
        <taxon>Bacteria</taxon>
        <taxon>Candidatus Portnoyibacteriota</taxon>
    </lineage>
</organism>
<evidence type="ECO:0000313" key="7">
    <source>
        <dbReference type="Proteomes" id="UP000228775"/>
    </source>
</evidence>
<keyword evidence="5" id="KW-0811">Translocation</keyword>
<dbReference type="GO" id="GO:0009977">
    <property type="term" value="F:proton motive force dependent protein transmembrane transporter activity"/>
    <property type="evidence" value="ECO:0007669"/>
    <property type="project" value="TreeGrafter"/>
</dbReference>
<dbReference type="InterPro" id="IPR002033">
    <property type="entry name" value="TatC"/>
</dbReference>
<keyword evidence="5" id="KW-0813">Transport</keyword>
<evidence type="ECO:0000256" key="5">
    <source>
        <dbReference type="HAMAP-Rule" id="MF_00902"/>
    </source>
</evidence>
<comment type="function">
    <text evidence="5">Part of the twin-arginine translocation (Tat) system that transports large folded proteins containing a characteristic twin-arginine motif in their signal peptide across membranes.</text>
</comment>
<dbReference type="GO" id="GO:0043953">
    <property type="term" value="P:protein transport by the Tat complex"/>
    <property type="evidence" value="ECO:0007669"/>
    <property type="project" value="UniProtKB-UniRule"/>
</dbReference>
<feature type="transmembrane region" description="Helical" evidence="5">
    <location>
        <begin position="206"/>
        <end position="222"/>
    </location>
</feature>
<comment type="subcellular location">
    <subcellularLocation>
        <location evidence="5">Cell membrane</location>
        <topology evidence="5">Multi-pass membrane protein</topology>
    </subcellularLocation>
    <subcellularLocation>
        <location evidence="1">Membrane</location>
        <topology evidence="1">Multi-pass membrane protein</topology>
    </subcellularLocation>
</comment>
<keyword evidence="5" id="KW-0653">Protein transport</keyword>
<evidence type="ECO:0000256" key="3">
    <source>
        <dbReference type="ARBA" id="ARBA00022989"/>
    </source>
</evidence>
<reference evidence="7" key="1">
    <citation type="submission" date="2017-09" db="EMBL/GenBank/DDBJ databases">
        <title>Depth-based differentiation of microbial function through sediment-hosted aquifers and enrichment of novel symbionts in the deep terrestrial subsurface.</title>
        <authorList>
            <person name="Probst A.J."/>
            <person name="Ladd B."/>
            <person name="Jarett J.K."/>
            <person name="Geller-Mcgrath D.E."/>
            <person name="Sieber C.M.K."/>
            <person name="Emerson J.B."/>
            <person name="Anantharaman K."/>
            <person name="Thomas B.C."/>
            <person name="Malmstrom R."/>
            <person name="Stieglmeier M."/>
            <person name="Klingl A."/>
            <person name="Woyke T."/>
            <person name="Ryan C.M."/>
            <person name="Banfield J.F."/>
        </authorList>
    </citation>
    <scope>NUCLEOTIDE SEQUENCE [LARGE SCALE GENOMIC DNA]</scope>
</reference>
<dbReference type="GO" id="GO:0033281">
    <property type="term" value="C:TAT protein transport complex"/>
    <property type="evidence" value="ECO:0007669"/>
    <property type="project" value="UniProtKB-UniRule"/>
</dbReference>
<proteinExistence type="inferred from homology"/>
<name>A0A2M7AX04_9BACT</name>
<feature type="transmembrane region" description="Helical" evidence="5">
    <location>
        <begin position="123"/>
        <end position="144"/>
    </location>
</feature>
<gene>
    <name evidence="5" type="primary">tatC</name>
    <name evidence="6" type="ORF">COS76_02315</name>
</gene>
<feature type="transmembrane region" description="Helical" evidence="5">
    <location>
        <begin position="168"/>
        <end position="194"/>
    </location>
</feature>
<dbReference type="EMBL" id="PEVY01000049">
    <property type="protein sequence ID" value="PIU75157.1"/>
    <property type="molecule type" value="Genomic_DNA"/>
</dbReference>
<comment type="similarity">
    <text evidence="5">Belongs to the TatC family.</text>
</comment>
<feature type="transmembrane region" description="Helical" evidence="5">
    <location>
        <begin position="81"/>
        <end position="102"/>
    </location>
</feature>
<dbReference type="GO" id="GO:0065002">
    <property type="term" value="P:intracellular protein transmembrane transport"/>
    <property type="evidence" value="ECO:0007669"/>
    <property type="project" value="TreeGrafter"/>
</dbReference>
<keyword evidence="5" id="KW-1003">Cell membrane</keyword>
<dbReference type="Pfam" id="PF00902">
    <property type="entry name" value="TatC"/>
    <property type="match status" value="1"/>
</dbReference>
<comment type="caution">
    <text evidence="6">The sequence shown here is derived from an EMBL/GenBank/DDBJ whole genome shotgun (WGS) entry which is preliminary data.</text>
</comment>
<evidence type="ECO:0000256" key="4">
    <source>
        <dbReference type="ARBA" id="ARBA00023136"/>
    </source>
</evidence>
<dbReference type="PANTHER" id="PTHR30371:SF0">
    <property type="entry name" value="SEC-INDEPENDENT PROTEIN TRANSLOCASE PROTEIN TATC, CHLOROPLASTIC-RELATED"/>
    <property type="match status" value="1"/>
</dbReference>
<dbReference type="AlphaFoldDB" id="A0A2M7AX04"/>
<evidence type="ECO:0000256" key="2">
    <source>
        <dbReference type="ARBA" id="ARBA00022692"/>
    </source>
</evidence>
<keyword evidence="3 5" id="KW-1133">Transmembrane helix</keyword>
<keyword evidence="2 5" id="KW-0812">Transmembrane</keyword>
<dbReference type="PRINTS" id="PR01840">
    <property type="entry name" value="TATCFAMILY"/>
</dbReference>
<sequence length="254" mass="29887">MPFFDELREFCRKVLPCFVLFFLFAFFFFSFGLREFQFFGKKIPLPFPSFDSFSIFFFRKIQNYLLPGNVQLIVTSPLTAFLAQVIVSLFLSFILTFPYFLFKIFNFLSPAFYRREKNLLIKIFFPSLFLFISGCLFSYFFLIAPTLKILYFFTEQIGAIPFLEVNNFLILFFGLIFATGILFLLPIFMTLLTLLGIVEPEFWKRNFFNSSLFFLILSAIITPDDTGVTMLILFLPLMGLYILGYFFAKILKRS</sequence>
<feature type="transmembrane region" description="Helical" evidence="5">
    <location>
        <begin position="228"/>
        <end position="248"/>
    </location>
</feature>
<keyword evidence="4 5" id="KW-0472">Membrane</keyword>
<comment type="subunit">
    <text evidence="5">Forms a complex with TatA.</text>
</comment>
<accession>A0A2M7AX04</accession>
<dbReference type="Proteomes" id="UP000228775">
    <property type="component" value="Unassembled WGS sequence"/>
</dbReference>
<evidence type="ECO:0000313" key="6">
    <source>
        <dbReference type="EMBL" id="PIU75157.1"/>
    </source>
</evidence>